<organism evidence="1 2">
    <name type="scientific">Vermiconidia calcicola</name>
    <dbReference type="NCBI Taxonomy" id="1690605"/>
    <lineage>
        <taxon>Eukaryota</taxon>
        <taxon>Fungi</taxon>
        <taxon>Dikarya</taxon>
        <taxon>Ascomycota</taxon>
        <taxon>Pezizomycotina</taxon>
        <taxon>Dothideomycetes</taxon>
        <taxon>Dothideomycetidae</taxon>
        <taxon>Mycosphaerellales</taxon>
        <taxon>Extremaceae</taxon>
        <taxon>Vermiconidia</taxon>
    </lineage>
</organism>
<sequence>MHPYSFDIEIVPEKELKKFREGAVNDDAVSTASMNTETEEKNYQERSRLRERMMDPLNFSDEESIGTCEDENNPNCRCDACRAAASAFGDSLSNEESDVEDEDEDGSVDDDDNSDADDESTSALEDGEEATEDEEEETESQSDDQSSSATSIGVRTIRALSFCLFKTRYRYPLV</sequence>
<evidence type="ECO:0000313" key="2">
    <source>
        <dbReference type="Proteomes" id="UP001281147"/>
    </source>
</evidence>
<keyword evidence="2" id="KW-1185">Reference proteome</keyword>
<evidence type="ECO:0000313" key="1">
    <source>
        <dbReference type="EMBL" id="KAK3680495.1"/>
    </source>
</evidence>
<proteinExistence type="predicted"/>
<dbReference type="Proteomes" id="UP001281147">
    <property type="component" value="Unassembled WGS sequence"/>
</dbReference>
<comment type="caution">
    <text evidence="1">The sequence shown here is derived from an EMBL/GenBank/DDBJ whole genome shotgun (WGS) entry which is preliminary data.</text>
</comment>
<accession>A0ACC3M984</accession>
<dbReference type="EMBL" id="JAUTXU010000448">
    <property type="protein sequence ID" value="KAK3680495.1"/>
    <property type="molecule type" value="Genomic_DNA"/>
</dbReference>
<reference evidence="1" key="1">
    <citation type="submission" date="2023-07" db="EMBL/GenBank/DDBJ databases">
        <title>Black Yeasts Isolated from many extreme environments.</title>
        <authorList>
            <person name="Coleine C."/>
            <person name="Stajich J.E."/>
            <person name="Selbmann L."/>
        </authorList>
    </citation>
    <scope>NUCLEOTIDE SEQUENCE</scope>
    <source>
        <strain evidence="1">CCFEE 5714</strain>
    </source>
</reference>
<gene>
    <name evidence="1" type="ORF">LTR37_021208</name>
</gene>
<protein>
    <submittedName>
        <fullName evidence="1">Uncharacterized protein</fullName>
    </submittedName>
</protein>
<name>A0ACC3M984_9PEZI</name>